<dbReference type="AlphaFoldDB" id="A0A2U2N1T9"/>
<evidence type="ECO:0000313" key="13">
    <source>
        <dbReference type="Proteomes" id="UP000245876"/>
    </source>
</evidence>
<comment type="catalytic activity">
    <reaction evidence="9">
        <text>a 5'-end NAD(+)-phospho-ribonucleoside in mRNA + H2O = a 5'-end phospho-adenosine-phospho-ribonucleoside in mRNA + beta-nicotinamide D-ribonucleotide + 2 H(+)</text>
        <dbReference type="Rhea" id="RHEA:60876"/>
        <dbReference type="Rhea" id="RHEA-COMP:15698"/>
        <dbReference type="Rhea" id="RHEA-COMP:15719"/>
        <dbReference type="ChEBI" id="CHEBI:14649"/>
        <dbReference type="ChEBI" id="CHEBI:15377"/>
        <dbReference type="ChEBI" id="CHEBI:15378"/>
        <dbReference type="ChEBI" id="CHEBI:144029"/>
        <dbReference type="ChEBI" id="CHEBI:144051"/>
    </reaction>
    <physiologicalReaction direction="left-to-right" evidence="9">
        <dbReference type="Rhea" id="RHEA:60877"/>
    </physiologicalReaction>
</comment>
<dbReference type="Gene3D" id="3.90.79.10">
    <property type="entry name" value="Nucleoside Triphosphate Pyrophosphohydrolase"/>
    <property type="match status" value="1"/>
</dbReference>
<feature type="region of interest" description="Disordered" evidence="10">
    <location>
        <begin position="123"/>
        <end position="221"/>
    </location>
</feature>
<dbReference type="Pfam" id="PF00293">
    <property type="entry name" value="NUDIX"/>
    <property type="match status" value="1"/>
</dbReference>
<keyword evidence="5" id="KW-0479">Metal-binding</keyword>
<dbReference type="Pfam" id="PF09297">
    <property type="entry name" value="Zn_ribbon_NUD"/>
    <property type="match status" value="1"/>
</dbReference>
<dbReference type="GO" id="GO:0005829">
    <property type="term" value="C:cytosol"/>
    <property type="evidence" value="ECO:0007669"/>
    <property type="project" value="TreeGrafter"/>
</dbReference>
<dbReference type="EC" id="3.6.1.22" evidence="4"/>
<name>A0A2U2N1T9_9BIFI</name>
<keyword evidence="6" id="KW-0378">Hydrolase</keyword>
<comment type="caution">
    <text evidence="12">The sequence shown here is derived from an EMBL/GenBank/DDBJ whole genome shotgun (WGS) entry which is preliminary data.</text>
</comment>
<evidence type="ECO:0000256" key="6">
    <source>
        <dbReference type="ARBA" id="ARBA00022801"/>
    </source>
</evidence>
<feature type="compositionally biased region" description="Low complexity" evidence="10">
    <location>
        <begin position="175"/>
        <end position="186"/>
    </location>
</feature>
<dbReference type="NCBIfam" id="NF001299">
    <property type="entry name" value="PRK00241.1"/>
    <property type="match status" value="1"/>
</dbReference>
<evidence type="ECO:0000256" key="8">
    <source>
        <dbReference type="ARBA" id="ARBA00023027"/>
    </source>
</evidence>
<accession>A0A2U2N1T9</accession>
<evidence type="ECO:0000256" key="3">
    <source>
        <dbReference type="ARBA" id="ARBA00009595"/>
    </source>
</evidence>
<dbReference type="SUPFAM" id="SSF55811">
    <property type="entry name" value="Nudix"/>
    <property type="match status" value="1"/>
</dbReference>
<dbReference type="InterPro" id="IPR000086">
    <property type="entry name" value="NUDIX_hydrolase_dom"/>
</dbReference>
<keyword evidence="8" id="KW-0520">NAD</keyword>
<evidence type="ECO:0000256" key="9">
    <source>
        <dbReference type="ARBA" id="ARBA00023679"/>
    </source>
</evidence>
<comment type="cofactor">
    <cofactor evidence="1">
        <name>Mg(2+)</name>
        <dbReference type="ChEBI" id="CHEBI:18420"/>
    </cofactor>
</comment>
<evidence type="ECO:0000256" key="2">
    <source>
        <dbReference type="ARBA" id="ARBA00001947"/>
    </source>
</evidence>
<organism evidence="12 13">
    <name type="scientific">Bifidobacterium callitrichidarum</name>
    <dbReference type="NCBI Taxonomy" id="2052941"/>
    <lineage>
        <taxon>Bacteria</taxon>
        <taxon>Bacillati</taxon>
        <taxon>Actinomycetota</taxon>
        <taxon>Actinomycetes</taxon>
        <taxon>Bifidobacteriales</taxon>
        <taxon>Bifidobacteriaceae</taxon>
        <taxon>Bifidobacterium</taxon>
    </lineage>
</organism>
<evidence type="ECO:0000256" key="10">
    <source>
        <dbReference type="SAM" id="MobiDB-lite"/>
    </source>
</evidence>
<dbReference type="InterPro" id="IPR015376">
    <property type="entry name" value="Znr_NADH_PPase"/>
</dbReference>
<dbReference type="Gene3D" id="3.90.79.20">
    <property type="match status" value="1"/>
</dbReference>
<dbReference type="PROSITE" id="PS51462">
    <property type="entry name" value="NUDIX"/>
    <property type="match status" value="1"/>
</dbReference>
<evidence type="ECO:0000259" key="11">
    <source>
        <dbReference type="PROSITE" id="PS51462"/>
    </source>
</evidence>
<comment type="cofactor">
    <cofactor evidence="2">
        <name>Zn(2+)</name>
        <dbReference type="ChEBI" id="CHEBI:29105"/>
    </cofactor>
</comment>
<dbReference type="EMBL" id="QFFM01000029">
    <property type="protein sequence ID" value="PWG63060.1"/>
    <property type="molecule type" value="Genomic_DNA"/>
</dbReference>
<dbReference type="PANTHER" id="PTHR42904">
    <property type="entry name" value="NUDIX HYDROLASE, NUDC SUBFAMILY"/>
    <property type="match status" value="1"/>
</dbReference>
<dbReference type="OrthoDB" id="9791656at2"/>
<evidence type="ECO:0000313" key="12">
    <source>
        <dbReference type="EMBL" id="PWG63060.1"/>
    </source>
</evidence>
<dbReference type="PROSITE" id="PS00893">
    <property type="entry name" value="NUDIX_BOX"/>
    <property type="match status" value="1"/>
</dbReference>
<dbReference type="CDD" id="cd03429">
    <property type="entry name" value="NUDIX_NADH_pyrophosphatase_Nudt13"/>
    <property type="match status" value="1"/>
</dbReference>
<comment type="similarity">
    <text evidence="3">Belongs to the Nudix hydrolase family. NudC subfamily.</text>
</comment>
<dbReference type="InterPro" id="IPR015797">
    <property type="entry name" value="NUDIX_hydrolase-like_dom_sf"/>
</dbReference>
<protein>
    <recommendedName>
        <fullName evidence="4">NAD(+) diphosphatase</fullName>
        <ecNumber evidence="4">3.6.1.22</ecNumber>
    </recommendedName>
</protein>
<dbReference type="InterPro" id="IPR020084">
    <property type="entry name" value="NUDIX_hydrolase_CS"/>
</dbReference>
<proteinExistence type="inferred from homology"/>
<dbReference type="GO" id="GO:0006742">
    <property type="term" value="P:NADP+ catabolic process"/>
    <property type="evidence" value="ECO:0007669"/>
    <property type="project" value="TreeGrafter"/>
</dbReference>
<evidence type="ECO:0000256" key="1">
    <source>
        <dbReference type="ARBA" id="ARBA00001946"/>
    </source>
</evidence>
<dbReference type="Proteomes" id="UP000245876">
    <property type="component" value="Unassembled WGS sequence"/>
</dbReference>
<reference evidence="12 13" key="1">
    <citation type="journal article" date="2018" name="Int. J. Syst. Evol. Microbiol.">
        <title>Bifidobacterium callitrichidarum sp. nov. from the faeces of the emperor tamarin (Saguinus imperator).</title>
        <authorList>
            <person name="Modesto M."/>
            <person name="Michelini S."/>
            <person name="Sansosti M.C."/>
            <person name="De Filippo C."/>
            <person name="Cavalieri D."/>
            <person name="Qvirist L."/>
            <person name="Andlid T."/>
            <person name="Spiezio C."/>
            <person name="Sandri C."/>
            <person name="Pascarelli S."/>
            <person name="Sgorbati B."/>
            <person name="Mattarelli P."/>
        </authorList>
    </citation>
    <scope>NUCLEOTIDE SEQUENCE [LARGE SCALE GENOMIC DNA]</scope>
    <source>
        <strain evidence="12 13">TRI 5</strain>
    </source>
</reference>
<keyword evidence="13" id="KW-1185">Reference proteome</keyword>
<feature type="domain" description="Nudix hydrolase" evidence="11">
    <location>
        <begin position="299"/>
        <end position="430"/>
    </location>
</feature>
<dbReference type="InterPro" id="IPR049734">
    <property type="entry name" value="NudC-like_C"/>
</dbReference>
<evidence type="ECO:0000256" key="4">
    <source>
        <dbReference type="ARBA" id="ARBA00012381"/>
    </source>
</evidence>
<keyword evidence="7" id="KW-0460">Magnesium</keyword>
<gene>
    <name evidence="12" type="ORF">DF196_11260</name>
</gene>
<evidence type="ECO:0000256" key="7">
    <source>
        <dbReference type="ARBA" id="ARBA00022842"/>
    </source>
</evidence>
<evidence type="ECO:0000256" key="5">
    <source>
        <dbReference type="ARBA" id="ARBA00022723"/>
    </source>
</evidence>
<sequence>MTADIHFSPLALTRALPFLPLAQGDIDYQVDRRDEPDLIENLLTDPNTKVVLTRGGRIAVPRGQGDLVDYESVKMRLATLPGGYVASELRRYPEAVAMFLGSYGGARGASVVAVDITRVPETGASSEISGPRHGNGGNNGNGMDPASCGSGVPGVLGVQDSGTVDGAMGQSNLPSSASRTTASHTAGQHIASPLGVSDSAGQGADDAFDDTIDPSAGHEAPKPTLLQQAVGRFDWVDLRGFAPHANAREAGQATSAITLSIWHSRQRFCPTCGAPVKAALAGWAQRCTNEADGHRILFPRVEPAVITAIVDGQDRLLLQHNAAWKDPKLYSVSAGFVEAGENLEHACRREAMEETGIKLGEVRYLGSQPWPFPASLMMAFKAHAITTDVHVDGAETMTARWVTRDEYTAELISGRMVAPGKATIARYMIEEWLGREL</sequence>
<dbReference type="GO" id="GO:0046872">
    <property type="term" value="F:metal ion binding"/>
    <property type="evidence" value="ECO:0007669"/>
    <property type="project" value="UniProtKB-KW"/>
</dbReference>
<dbReference type="PANTHER" id="PTHR42904:SF6">
    <property type="entry name" value="NAD-CAPPED RNA HYDROLASE NUDT12"/>
    <property type="match status" value="1"/>
</dbReference>
<dbReference type="GO" id="GO:0035529">
    <property type="term" value="F:NADH pyrophosphatase activity"/>
    <property type="evidence" value="ECO:0007669"/>
    <property type="project" value="TreeGrafter"/>
</dbReference>
<dbReference type="InterPro" id="IPR050241">
    <property type="entry name" value="NAD-cap_RNA_hydrolase_NudC"/>
</dbReference>
<dbReference type="GO" id="GO:0019677">
    <property type="term" value="P:NAD+ catabolic process"/>
    <property type="evidence" value="ECO:0007669"/>
    <property type="project" value="TreeGrafter"/>
</dbReference>